<dbReference type="Pfam" id="PF05136">
    <property type="entry name" value="Phage_portal_2"/>
    <property type="match status" value="1"/>
</dbReference>
<dbReference type="EMBL" id="JABLUU010000022">
    <property type="protein sequence ID" value="MBT0676675.1"/>
    <property type="molecule type" value="Genomic_DNA"/>
</dbReference>
<dbReference type="Proteomes" id="UP001519538">
    <property type="component" value="Unassembled WGS sequence"/>
</dbReference>
<feature type="region of interest" description="Disordered" evidence="1">
    <location>
        <begin position="556"/>
        <end position="576"/>
    </location>
</feature>
<dbReference type="InterPro" id="IPR006429">
    <property type="entry name" value="Phage_lambda_portal"/>
</dbReference>
<evidence type="ECO:0000313" key="2">
    <source>
        <dbReference type="EMBL" id="MBT0676675.1"/>
    </source>
</evidence>
<reference evidence="2 3" key="1">
    <citation type="journal article" date="2021" name="Astrobiology">
        <title>Bacterial Cellulose Retains Robustness but Its Synthesis Declines After Exposure to a Mars-Like Environment Simulated Outside the International Space Station.</title>
        <authorList>
            <person name="Orlovska I."/>
            <person name="Podolich O."/>
            <person name="Kukharenko O."/>
            <person name="Zaets I."/>
            <person name="Reva O."/>
            <person name="Khirunenko L."/>
            <person name="Zmejkoski D."/>
            <person name="Rogalsky S."/>
            <person name="Barh D."/>
            <person name="Tiwari S."/>
            <person name="Kumavath R."/>
            <person name="Goes-Neto A."/>
            <person name="Azevedo V."/>
            <person name="Brenig B."/>
            <person name="Ghosh P."/>
            <person name="de Vera J.P."/>
            <person name="Kozyrovska N."/>
        </authorList>
    </citation>
    <scope>NUCLEOTIDE SEQUENCE [LARGE SCALE GENOMIC DNA]</scope>
    <source>
        <strain evidence="2 3">IMBG 311</strain>
    </source>
</reference>
<protein>
    <submittedName>
        <fullName evidence="2">Phage portal protein</fullName>
    </submittedName>
</protein>
<name>A0ABS5SS34_9PROT</name>
<comment type="caution">
    <text evidence="2">The sequence shown here is derived from an EMBL/GenBank/DDBJ whole genome shotgun (WGS) entry which is preliminary data.</text>
</comment>
<dbReference type="RefSeq" id="WP_214164765.1">
    <property type="nucleotide sequence ID" value="NZ_JABLUU010000022.1"/>
</dbReference>
<dbReference type="GeneID" id="79189044"/>
<feature type="compositionally biased region" description="Low complexity" evidence="1">
    <location>
        <begin position="21"/>
        <end position="30"/>
    </location>
</feature>
<accession>A0ABS5SS34</accession>
<evidence type="ECO:0000256" key="1">
    <source>
        <dbReference type="SAM" id="MobiDB-lite"/>
    </source>
</evidence>
<sequence>MTRLTDAFAALSGPRAPSVPASPRQTARPAAPAPPRITPGQKAPPAGPNRPTALNAPYGVPYDAADMWGQHTRAWVPPLWSADTELNPWRDRIVSRVRDLVRNDGWAAGAVTRTLDNAIGVNFHPISKPDYRALAHITGNPAFDAKWAREFGRAVDARWRIWANDPGRYNDSQRMLTFGQQANLSFRHLLVDGDALTTLPWMPERVSRGRAQYATTVQVIDPDRLSNPQMFMDMSRMRGGVELDYAEAPIAYHIRRAHQGDWYNAAKSVEWERIERESSWGRPQVVHMFEHHRADQHRGGAGMLAPVVQRLKMLTKYDSTELDSAIVNAIFAAYIESPYDHQMTAEALDSPTGGGFDNGRWAGQLAWNAGRDLSLQGARIPMLYPGEKINAVTAARPNSNYADFQAAVLNNVASGMGLAPMQVSNDWSKVNYSSARGALLEAWKTLKRRREEFAIGWADPIRIAWMEEAMEVDGLPLPRGAPDYIDARGAYARCQWMGPGRGWIDPVSEKQGSILAMDGGLSTLEKECAENEGADWEENVHQRALEIETFKELGIPLPEWTGTETTENTQRKPEAE</sequence>
<keyword evidence="3" id="KW-1185">Reference proteome</keyword>
<gene>
    <name evidence="2" type="ORF">HNO79_14935</name>
</gene>
<feature type="region of interest" description="Disordered" evidence="1">
    <location>
        <begin position="1"/>
        <end position="55"/>
    </location>
</feature>
<organism evidence="2 3">
    <name type="scientific">Komagataeibacter oboediens</name>
    <dbReference type="NCBI Taxonomy" id="65958"/>
    <lineage>
        <taxon>Bacteria</taxon>
        <taxon>Pseudomonadati</taxon>
        <taxon>Pseudomonadota</taxon>
        <taxon>Alphaproteobacteria</taxon>
        <taxon>Acetobacterales</taxon>
        <taxon>Acetobacteraceae</taxon>
        <taxon>Komagataeibacter</taxon>
    </lineage>
</organism>
<dbReference type="NCBIfam" id="TIGR01539">
    <property type="entry name" value="portal_lambda"/>
    <property type="match status" value="1"/>
</dbReference>
<evidence type="ECO:0000313" key="3">
    <source>
        <dbReference type="Proteomes" id="UP001519538"/>
    </source>
</evidence>
<proteinExistence type="predicted"/>